<name>A0ACB9HC60_CICIN</name>
<proteinExistence type="predicted"/>
<accession>A0ACB9HC60</accession>
<keyword evidence="2" id="KW-1185">Reference proteome</keyword>
<reference evidence="1 2" key="2">
    <citation type="journal article" date="2022" name="Mol. Ecol. Resour.">
        <title>The genomes of chicory, endive, great burdock and yacon provide insights into Asteraceae paleo-polyploidization history and plant inulin production.</title>
        <authorList>
            <person name="Fan W."/>
            <person name="Wang S."/>
            <person name="Wang H."/>
            <person name="Wang A."/>
            <person name="Jiang F."/>
            <person name="Liu H."/>
            <person name="Zhao H."/>
            <person name="Xu D."/>
            <person name="Zhang Y."/>
        </authorList>
    </citation>
    <scope>NUCLEOTIDE SEQUENCE [LARGE SCALE GENOMIC DNA]</scope>
    <source>
        <strain evidence="2">cv. Punajuju</strain>
        <tissue evidence="1">Leaves</tissue>
    </source>
</reference>
<evidence type="ECO:0000313" key="2">
    <source>
        <dbReference type="Proteomes" id="UP001055811"/>
    </source>
</evidence>
<organism evidence="1 2">
    <name type="scientific">Cichorium intybus</name>
    <name type="common">Chicory</name>
    <dbReference type="NCBI Taxonomy" id="13427"/>
    <lineage>
        <taxon>Eukaryota</taxon>
        <taxon>Viridiplantae</taxon>
        <taxon>Streptophyta</taxon>
        <taxon>Embryophyta</taxon>
        <taxon>Tracheophyta</taxon>
        <taxon>Spermatophyta</taxon>
        <taxon>Magnoliopsida</taxon>
        <taxon>eudicotyledons</taxon>
        <taxon>Gunneridae</taxon>
        <taxon>Pentapetalae</taxon>
        <taxon>asterids</taxon>
        <taxon>campanulids</taxon>
        <taxon>Asterales</taxon>
        <taxon>Asteraceae</taxon>
        <taxon>Cichorioideae</taxon>
        <taxon>Cichorieae</taxon>
        <taxon>Cichoriinae</taxon>
        <taxon>Cichorium</taxon>
    </lineage>
</organism>
<dbReference type="EMBL" id="CM042009">
    <property type="protein sequence ID" value="KAI3792865.1"/>
    <property type="molecule type" value="Genomic_DNA"/>
</dbReference>
<gene>
    <name evidence="1" type="ORF">L2E82_06756</name>
</gene>
<sequence>MSYFSKPKTKLANVGADAFALLDGFSSGHKSKSSSSIISVPPSEPSKKLSNYQYQPEATYMIRQQLYVAELQTTRVETVIDSREAAKMYGGTVIVEYPKRKSARRVFFYR</sequence>
<evidence type="ECO:0000313" key="1">
    <source>
        <dbReference type="EMBL" id="KAI3792865.1"/>
    </source>
</evidence>
<dbReference type="Proteomes" id="UP001055811">
    <property type="component" value="Linkage Group LG01"/>
</dbReference>
<reference evidence="2" key="1">
    <citation type="journal article" date="2022" name="Mol. Ecol. Resour.">
        <title>The genomes of chicory, endive, great burdock and yacon provide insights into Asteraceae palaeo-polyploidization history and plant inulin production.</title>
        <authorList>
            <person name="Fan W."/>
            <person name="Wang S."/>
            <person name="Wang H."/>
            <person name="Wang A."/>
            <person name="Jiang F."/>
            <person name="Liu H."/>
            <person name="Zhao H."/>
            <person name="Xu D."/>
            <person name="Zhang Y."/>
        </authorList>
    </citation>
    <scope>NUCLEOTIDE SEQUENCE [LARGE SCALE GENOMIC DNA]</scope>
    <source>
        <strain evidence="2">cv. Punajuju</strain>
    </source>
</reference>
<comment type="caution">
    <text evidence="1">The sequence shown here is derived from an EMBL/GenBank/DDBJ whole genome shotgun (WGS) entry which is preliminary data.</text>
</comment>
<protein>
    <submittedName>
        <fullName evidence="1">Uncharacterized protein</fullName>
    </submittedName>
</protein>